<keyword evidence="5 10" id="KW-0680">Restriction system</keyword>
<dbReference type="InterPro" id="IPR004473">
    <property type="entry name" value="Restrct_endonuc_typeI_HsdR"/>
</dbReference>
<dbReference type="PANTHER" id="PTHR30195">
    <property type="entry name" value="TYPE I SITE-SPECIFIC DEOXYRIBONUCLEASE PROTEIN SUBUNIT M AND R"/>
    <property type="match status" value="1"/>
</dbReference>
<dbReference type="SUPFAM" id="SSF52540">
    <property type="entry name" value="P-loop containing nucleoside triphosphate hydrolases"/>
    <property type="match status" value="2"/>
</dbReference>
<evidence type="ECO:0000256" key="11">
    <source>
        <dbReference type="SAM" id="Coils"/>
    </source>
</evidence>
<dbReference type="CDD" id="cd18800">
    <property type="entry name" value="SF2_C_EcoR124I-like"/>
    <property type="match status" value="1"/>
</dbReference>
<evidence type="ECO:0000256" key="5">
    <source>
        <dbReference type="ARBA" id="ARBA00022747"/>
    </source>
</evidence>
<dbReference type="AlphaFoldDB" id="A0A2P9ASA4"/>
<organism evidence="13 14">
    <name type="scientific">Mesorhizobium delmotii</name>
    <dbReference type="NCBI Taxonomy" id="1631247"/>
    <lineage>
        <taxon>Bacteria</taxon>
        <taxon>Pseudomonadati</taxon>
        <taxon>Pseudomonadota</taxon>
        <taxon>Alphaproteobacteria</taxon>
        <taxon>Hyphomicrobiales</taxon>
        <taxon>Phyllobacteriaceae</taxon>
        <taxon>Mesorhizobium</taxon>
    </lineage>
</organism>
<dbReference type="Gene3D" id="3.90.1570.50">
    <property type="match status" value="1"/>
</dbReference>
<evidence type="ECO:0000313" key="14">
    <source>
        <dbReference type="Proteomes" id="UP000245698"/>
    </source>
</evidence>
<comment type="similarity">
    <text evidence="2 10">Belongs to the HsdR family.</text>
</comment>
<dbReference type="InterPro" id="IPR021810">
    <property type="entry name" value="T1RH-like_C"/>
</dbReference>
<proteinExistence type="inferred from homology"/>
<dbReference type="InterPro" id="IPR051268">
    <property type="entry name" value="Type-I_R_enzyme_R_subunit"/>
</dbReference>
<keyword evidence="3" id="KW-0540">Nuclease</keyword>
<feature type="domain" description="Helicase ATP-binding" evidence="12">
    <location>
        <begin position="293"/>
        <end position="459"/>
    </location>
</feature>
<dbReference type="NCBIfam" id="TIGR00348">
    <property type="entry name" value="hsdR"/>
    <property type="match status" value="1"/>
</dbReference>
<name>A0A2P9ASA4_9HYPH</name>
<dbReference type="EC" id="3.1.21.3" evidence="10"/>
<evidence type="ECO:0000256" key="2">
    <source>
        <dbReference type="ARBA" id="ARBA00008598"/>
    </source>
</evidence>
<evidence type="ECO:0000256" key="1">
    <source>
        <dbReference type="ARBA" id="ARBA00000851"/>
    </source>
</evidence>
<accession>A0A2P9ASA4</accession>
<keyword evidence="7 10" id="KW-0378">Hydrolase</keyword>
<evidence type="ECO:0000313" key="13">
    <source>
        <dbReference type="EMBL" id="SJM34032.1"/>
    </source>
</evidence>
<evidence type="ECO:0000256" key="10">
    <source>
        <dbReference type="RuleBase" id="RU364115"/>
    </source>
</evidence>
<dbReference type="GO" id="GO:0003677">
    <property type="term" value="F:DNA binding"/>
    <property type="evidence" value="ECO:0007669"/>
    <property type="project" value="UniProtKB-KW"/>
</dbReference>
<keyword evidence="4 10" id="KW-0547">Nucleotide-binding</keyword>
<comment type="catalytic activity">
    <reaction evidence="1 10">
        <text>Endonucleolytic cleavage of DNA to give random double-stranded fragments with terminal 5'-phosphates, ATP is simultaneously hydrolyzed.</text>
        <dbReference type="EC" id="3.1.21.3"/>
    </reaction>
</comment>
<dbReference type="CDD" id="cd18030">
    <property type="entry name" value="DEXHc_RE_I_HsdR"/>
    <property type="match status" value="1"/>
</dbReference>
<reference evidence="14" key="1">
    <citation type="submission" date="2016-12" db="EMBL/GenBank/DDBJ databases">
        <authorList>
            <person name="Brunel B."/>
        </authorList>
    </citation>
    <scope>NUCLEOTIDE SEQUENCE [LARGE SCALE GENOMIC DNA]</scope>
</reference>
<keyword evidence="11" id="KW-0175">Coiled coil</keyword>
<evidence type="ECO:0000256" key="6">
    <source>
        <dbReference type="ARBA" id="ARBA00022759"/>
    </source>
</evidence>
<dbReference type="RefSeq" id="WP_123150624.1">
    <property type="nucleotide sequence ID" value="NZ_FUIG01000046.1"/>
</dbReference>
<keyword evidence="6" id="KW-0255">Endonuclease</keyword>
<evidence type="ECO:0000256" key="3">
    <source>
        <dbReference type="ARBA" id="ARBA00022722"/>
    </source>
</evidence>
<keyword evidence="14" id="KW-1185">Reference proteome</keyword>
<protein>
    <recommendedName>
        <fullName evidence="10">Type I restriction enzyme endonuclease subunit</fullName>
        <shortName evidence="10">R protein</shortName>
        <ecNumber evidence="10">3.1.21.3</ecNumber>
    </recommendedName>
</protein>
<dbReference type="GO" id="GO:0005524">
    <property type="term" value="F:ATP binding"/>
    <property type="evidence" value="ECO:0007669"/>
    <property type="project" value="UniProtKB-KW"/>
</dbReference>
<dbReference type="PROSITE" id="PS51192">
    <property type="entry name" value="HELICASE_ATP_BIND_1"/>
    <property type="match status" value="1"/>
</dbReference>
<dbReference type="InterPro" id="IPR040980">
    <property type="entry name" value="SWI2_SNF2"/>
</dbReference>
<gene>
    <name evidence="13" type="ORF">BQ8482_380215</name>
</gene>
<sequence length="1056" mass="117934">MPPAAPPKSLAGAITSELGLVEKPGIDLLVELGWAHQDLMKEEPGPQDPTGRLSFRELVLPARLRAALRKLNPSVPDDGLRQAEAAISADRSTMLPVAANRDVYKLLREGVTVQMKRPDGSTKPERVAIIDWTNATGNDFFLASQFWIASDLYKRRPDAIGFVNGIPLLLIEWKDITQPVQEAYEANLRDYRDTIPRLFDFNGFVILSNGLEGLMGASHAPFDSYAPWRRLEEGGPESVALETVLRATCEPSRFLDLVENFLLFEDARGGLRKLVGKYHQVLGVNRAMEAVGQLEENRGRLGVFWHTQGSGKSFSMAMFAEKVLRRLGGNWTFVIVTDRQELDDQIAGTFASVGALTKLVKDCQAQSRVHLRELLAGQERYVFTLIHKFSTERGELMPVLSERSDIIVITDEAHRSQYDQLAANMRRALPNAAFIGFTGTPLIAGQEERTREVFGDYVSIYNFAQSIADGATVPLYYEARKPELQLAADDLKEELDDLLDEAALNEEQERKIQQTFAKQYHLITRNDRLEEVAADLVRHFSARGYLGKAMFVAIDKATAVRMYDKVSNAWAAELADRQEQIATAPEEARAALAERLAWMRNVDMALVVSQSQNEIDDLKQKGLDILPHRERIQKEDLEAKFKDPDDPLRLVFVCAMWITGFDVPTCSTIYLDKPMKNHTLMQTIARANRRAEGKTAGVIVDYVGVFQNLQKALAIYAAKGSEASPIRDKDELVTELEQALAEARVFCAGFDVDVHAIFAVKGLDRTKLIGQAVEALIAPDDRRRGFLRHANATVRAYKALLPDERAAPSLKPVATVHVLAEAIRGKLGPVDISVVAAKIEALLDEKIEGVAITAPIIQGDEAHGRVDLSAIDFDMLAKLFSGQPKTAAEKLRSQIEARAHSMAARNPTRVHLVDKLEKLVEAYNLATLDVEAFFEALKKLVAEMDDEERRAAREGLTDDELAIFDLLTKPKPELTKPQETAVKLVAKELLQKLEGLRLSNWPQNQQTRAAVHSEIRFKLNELPEEPYPQDLWDEKVEAVWQFVYHQAARQPGAALR</sequence>
<dbReference type="Pfam" id="PF11867">
    <property type="entry name" value="T1RH-like_C"/>
    <property type="match status" value="1"/>
</dbReference>
<dbReference type="InterPro" id="IPR027417">
    <property type="entry name" value="P-loop_NTPase"/>
</dbReference>
<dbReference type="InterPro" id="IPR014001">
    <property type="entry name" value="Helicase_ATP-bd"/>
</dbReference>
<evidence type="ECO:0000256" key="9">
    <source>
        <dbReference type="ARBA" id="ARBA00023125"/>
    </source>
</evidence>
<dbReference type="CDD" id="cd22332">
    <property type="entry name" value="HsdR_N"/>
    <property type="match status" value="1"/>
</dbReference>
<dbReference type="SMART" id="SM00487">
    <property type="entry name" value="DEXDc"/>
    <property type="match status" value="1"/>
</dbReference>
<dbReference type="GO" id="GO:0009035">
    <property type="term" value="F:type I site-specific deoxyribonuclease activity"/>
    <property type="evidence" value="ECO:0007669"/>
    <property type="project" value="UniProtKB-EC"/>
</dbReference>
<evidence type="ECO:0000256" key="8">
    <source>
        <dbReference type="ARBA" id="ARBA00022840"/>
    </source>
</evidence>
<comment type="subunit">
    <text evidence="10">The type I restriction/modification system is composed of three polypeptides R, M and S.</text>
</comment>
<keyword evidence="9 10" id="KW-0238">DNA-binding</keyword>
<evidence type="ECO:0000256" key="7">
    <source>
        <dbReference type="ARBA" id="ARBA00022801"/>
    </source>
</evidence>
<dbReference type="InterPro" id="IPR007409">
    <property type="entry name" value="Restrct_endonuc_type1_HsdR_N"/>
</dbReference>
<dbReference type="Pfam" id="PF18766">
    <property type="entry name" value="SWI2_SNF2"/>
    <property type="match status" value="1"/>
</dbReference>
<dbReference type="InterPro" id="IPR055180">
    <property type="entry name" value="HsdR_RecA-like_helicase_dom_2"/>
</dbReference>
<evidence type="ECO:0000259" key="12">
    <source>
        <dbReference type="PROSITE" id="PS51192"/>
    </source>
</evidence>
<dbReference type="Proteomes" id="UP000245698">
    <property type="component" value="Unassembled WGS sequence"/>
</dbReference>
<dbReference type="Gene3D" id="3.40.50.300">
    <property type="entry name" value="P-loop containing nucleotide triphosphate hydrolases"/>
    <property type="match status" value="2"/>
</dbReference>
<feature type="coiled-coil region" evidence="11">
    <location>
        <begin position="481"/>
        <end position="508"/>
    </location>
</feature>
<keyword evidence="8 10" id="KW-0067">ATP-binding</keyword>
<dbReference type="Pfam" id="PF04313">
    <property type="entry name" value="HSDR_N"/>
    <property type="match status" value="1"/>
</dbReference>
<dbReference type="EMBL" id="FUIG01000046">
    <property type="protein sequence ID" value="SJM34032.1"/>
    <property type="molecule type" value="Genomic_DNA"/>
</dbReference>
<comment type="function">
    <text evidence="10">Subunit R is required for both nuclease and ATPase activities, but not for modification.</text>
</comment>
<dbReference type="Pfam" id="PF22679">
    <property type="entry name" value="T1R_D3-like"/>
    <property type="match status" value="1"/>
</dbReference>
<dbReference type="PANTHER" id="PTHR30195:SF15">
    <property type="entry name" value="TYPE I RESTRICTION ENZYME HINDI ENDONUCLEASE SUBUNIT"/>
    <property type="match status" value="1"/>
</dbReference>
<dbReference type="GO" id="GO:0009307">
    <property type="term" value="P:DNA restriction-modification system"/>
    <property type="evidence" value="ECO:0007669"/>
    <property type="project" value="UniProtKB-KW"/>
</dbReference>
<evidence type="ECO:0000256" key="4">
    <source>
        <dbReference type="ARBA" id="ARBA00022741"/>
    </source>
</evidence>